<gene>
    <name evidence="2" type="ORF">EBB79_03805</name>
</gene>
<dbReference type="InterPro" id="IPR021735">
    <property type="entry name" value="DUF3306"/>
</dbReference>
<dbReference type="KEGG" id="sedi:EBB79_03805"/>
<evidence type="ECO:0000256" key="1">
    <source>
        <dbReference type="SAM" id="MobiDB-lite"/>
    </source>
</evidence>
<feature type="region of interest" description="Disordered" evidence="1">
    <location>
        <begin position="158"/>
        <end position="200"/>
    </location>
</feature>
<accession>A0A3T0MZB7</accession>
<protein>
    <submittedName>
        <fullName evidence="2">DUF3306 domain-containing protein</fullName>
    </submittedName>
</protein>
<name>A0A3T0MZB7_9RHOB</name>
<dbReference type="Pfam" id="PF11748">
    <property type="entry name" value="DUF3306"/>
    <property type="match status" value="1"/>
</dbReference>
<dbReference type="AlphaFoldDB" id="A0A3T0MZB7"/>
<dbReference type="EMBL" id="CP033219">
    <property type="protein sequence ID" value="AZV77101.1"/>
    <property type="molecule type" value="Genomic_DNA"/>
</dbReference>
<evidence type="ECO:0000313" key="3">
    <source>
        <dbReference type="Proteomes" id="UP000283063"/>
    </source>
</evidence>
<reference evidence="2 3" key="1">
    <citation type="submission" date="2018-10" db="EMBL/GenBank/DDBJ databases">
        <title>Parasedimentitalea marina sp. nov., a psychrophilic bacterium isolated from deep seawater of the New Britain Trench.</title>
        <authorList>
            <person name="Cao J."/>
        </authorList>
    </citation>
    <scope>NUCLEOTIDE SEQUENCE [LARGE SCALE GENOMIC DNA]</scope>
    <source>
        <strain evidence="2 3">W43</strain>
    </source>
</reference>
<sequence>MSGGNFWARRKAGVEAELAADAQAELAVLAEQRDAEVADKSDAELLAELELPDPDSLGEGDDFTVFLTETIPARIRTRALRRLWLTNPVLANVDGLVDYGEDFTDASCVIENIQTAYQVGKGMTAHVDEMARQAAEEEAEAVDLTADDAADALDEAPAADAGEEIPTEQPEHIDVLATADAGFVPDQSDVDDMPAYTPPRRMRFAFEDATAKT</sequence>
<dbReference type="Proteomes" id="UP000283063">
    <property type="component" value="Chromosome"/>
</dbReference>
<evidence type="ECO:0000313" key="2">
    <source>
        <dbReference type="EMBL" id="AZV77101.1"/>
    </source>
</evidence>
<organism evidence="2 3">
    <name type="scientific">Parasedimentitalea marina</name>
    <dbReference type="NCBI Taxonomy" id="2483033"/>
    <lineage>
        <taxon>Bacteria</taxon>
        <taxon>Pseudomonadati</taxon>
        <taxon>Pseudomonadota</taxon>
        <taxon>Alphaproteobacteria</taxon>
        <taxon>Rhodobacterales</taxon>
        <taxon>Paracoccaceae</taxon>
        <taxon>Parasedimentitalea</taxon>
    </lineage>
</organism>
<keyword evidence="3" id="KW-1185">Reference proteome</keyword>
<dbReference type="RefSeq" id="WP_127747649.1">
    <property type="nucleotide sequence ID" value="NZ_CP033219.1"/>
</dbReference>
<proteinExistence type="predicted"/>
<dbReference type="OrthoDB" id="8100830at2"/>